<feature type="domain" description="DUF362" evidence="1">
    <location>
        <begin position="39"/>
        <end position="244"/>
    </location>
</feature>
<protein>
    <submittedName>
        <fullName evidence="2">DUF362 domain-containing protein</fullName>
    </submittedName>
</protein>
<proteinExistence type="predicted"/>
<dbReference type="InterPro" id="IPR007160">
    <property type="entry name" value="DUF362"/>
</dbReference>
<comment type="caution">
    <text evidence="2">The sequence shown here is derived from an EMBL/GenBank/DDBJ whole genome shotgun (WGS) entry which is preliminary data.</text>
</comment>
<sequence>MKSKVSVLKTSPESVVEDIGRAMKMADYESFMPKHIPTILKVNISWHYYYPACSTTPWQLDGVASRMVKDGYKDLIPAQNRTVVVDPKLGAVNNHLTSVLKKHGLDFIYLYETDVEWIKYEPKAKMLVLDKVFKNGIEIPKILMDKNAFHLPTMKTHVFTTITGAMKNAFGGLLNENRHWTHAVIHETLVDLLKIQKEIHPGIFAVIDGTIAGEGAGPRAMIPHVKNYILASGDSVAIDAVSARMQGFNPLSIPFIRLAHESGLGCGDIREMEIVGEDINQIDFKFRTGDTFASRGQKAIYHGPLKPLERLLLRTNFVPWSYVASRAYHDLFWYRTIGRRRVRQIMKTEWGRLFARYG</sequence>
<evidence type="ECO:0000313" key="3">
    <source>
        <dbReference type="Proteomes" id="UP000315525"/>
    </source>
</evidence>
<evidence type="ECO:0000313" key="2">
    <source>
        <dbReference type="EMBL" id="TET44136.1"/>
    </source>
</evidence>
<gene>
    <name evidence="2" type="ORF">E3J62_11180</name>
</gene>
<accession>A0A523UNP6</accession>
<evidence type="ECO:0000259" key="1">
    <source>
        <dbReference type="Pfam" id="PF04015"/>
    </source>
</evidence>
<reference evidence="2 3" key="1">
    <citation type="submission" date="2019-03" db="EMBL/GenBank/DDBJ databases">
        <title>Metabolic potential of uncultured bacteria and archaea associated with petroleum seepage in deep-sea sediments.</title>
        <authorList>
            <person name="Dong X."/>
            <person name="Hubert C."/>
        </authorList>
    </citation>
    <scope>NUCLEOTIDE SEQUENCE [LARGE SCALE GENOMIC DNA]</scope>
    <source>
        <strain evidence="2">E44_bin18</strain>
    </source>
</reference>
<dbReference type="Pfam" id="PF04015">
    <property type="entry name" value="DUF362"/>
    <property type="match status" value="1"/>
</dbReference>
<dbReference type="Proteomes" id="UP000315525">
    <property type="component" value="Unassembled WGS sequence"/>
</dbReference>
<dbReference type="AlphaFoldDB" id="A0A523UNP6"/>
<name>A0A523UNP6_UNCT6</name>
<dbReference type="EMBL" id="SOJN01000137">
    <property type="protein sequence ID" value="TET44136.1"/>
    <property type="molecule type" value="Genomic_DNA"/>
</dbReference>
<organism evidence="2 3">
    <name type="scientific">candidate division TA06 bacterium</name>
    <dbReference type="NCBI Taxonomy" id="2250710"/>
    <lineage>
        <taxon>Bacteria</taxon>
        <taxon>Bacteria division TA06</taxon>
    </lineage>
</organism>